<sequence>MSNSSGNRRRLTPPGINTGHNSDNSTHITPPPLYRDLSPAPPFYSSRLGADETPIIRFDLVRFSRDWNVTSGHFGEWLCSAHFVWSMCAVLADNGTDEEWTEIFEQWRPQWDLIIEDLRVYSEQQRVNANARINLEIPSAPIGRMIIRQADPPFTSWHIHGRRLRFNDEEVSAFIIWSRILFCSGGS</sequence>
<comment type="caution">
    <text evidence="2">The sequence shown here is derived from an EMBL/GenBank/DDBJ whole genome shotgun (WGS) entry which is preliminary data.</text>
</comment>
<dbReference type="Proteomes" id="UP000191672">
    <property type="component" value="Unassembled WGS sequence"/>
</dbReference>
<evidence type="ECO:0000256" key="1">
    <source>
        <dbReference type="SAM" id="MobiDB-lite"/>
    </source>
</evidence>
<dbReference type="EMBL" id="MDYN01000008">
    <property type="protein sequence ID" value="OQD86123.1"/>
    <property type="molecule type" value="Genomic_DNA"/>
</dbReference>
<protein>
    <submittedName>
        <fullName evidence="2">Uncharacterized protein</fullName>
    </submittedName>
</protein>
<keyword evidence="3" id="KW-1185">Reference proteome</keyword>
<organism evidence="2 3">
    <name type="scientific">Penicillium antarcticum</name>
    <dbReference type="NCBI Taxonomy" id="416450"/>
    <lineage>
        <taxon>Eukaryota</taxon>
        <taxon>Fungi</taxon>
        <taxon>Dikarya</taxon>
        <taxon>Ascomycota</taxon>
        <taxon>Pezizomycotina</taxon>
        <taxon>Eurotiomycetes</taxon>
        <taxon>Eurotiomycetidae</taxon>
        <taxon>Eurotiales</taxon>
        <taxon>Aspergillaceae</taxon>
        <taxon>Penicillium</taxon>
    </lineage>
</organism>
<evidence type="ECO:0000313" key="3">
    <source>
        <dbReference type="Proteomes" id="UP000191672"/>
    </source>
</evidence>
<proteinExistence type="predicted"/>
<accession>A0A1V6QA64</accession>
<dbReference type="AlphaFoldDB" id="A0A1V6QA64"/>
<feature type="compositionally biased region" description="Polar residues" evidence="1">
    <location>
        <begin position="18"/>
        <end position="28"/>
    </location>
</feature>
<reference evidence="3" key="1">
    <citation type="journal article" date="2017" name="Nat. Microbiol.">
        <title>Global analysis of biosynthetic gene clusters reveals vast potential of secondary metabolite production in Penicillium species.</title>
        <authorList>
            <person name="Nielsen J.C."/>
            <person name="Grijseels S."/>
            <person name="Prigent S."/>
            <person name="Ji B."/>
            <person name="Dainat J."/>
            <person name="Nielsen K.F."/>
            <person name="Frisvad J.C."/>
            <person name="Workman M."/>
            <person name="Nielsen J."/>
        </authorList>
    </citation>
    <scope>NUCLEOTIDE SEQUENCE [LARGE SCALE GENOMIC DNA]</scope>
    <source>
        <strain evidence="3">IBT 31811</strain>
    </source>
</reference>
<evidence type="ECO:0000313" key="2">
    <source>
        <dbReference type="EMBL" id="OQD86123.1"/>
    </source>
</evidence>
<feature type="region of interest" description="Disordered" evidence="1">
    <location>
        <begin position="1"/>
        <end position="32"/>
    </location>
</feature>
<name>A0A1V6QA64_9EURO</name>
<gene>
    <name evidence="2" type="ORF">PENANT_c008G05412</name>
</gene>